<dbReference type="InterPro" id="IPR014729">
    <property type="entry name" value="Rossmann-like_a/b/a_fold"/>
</dbReference>
<dbReference type="AlphaFoldDB" id="A0A1L6MV25"/>
<dbReference type="PROSITE" id="PS50263">
    <property type="entry name" value="CN_HYDROLASE"/>
    <property type="match status" value="1"/>
</dbReference>
<feature type="binding site" evidence="7">
    <location>
        <position position="188"/>
    </location>
    <ligand>
        <name>L-glutamine</name>
        <dbReference type="ChEBI" id="CHEBI:58359"/>
    </ligand>
</feature>
<dbReference type="SUPFAM" id="SSF52402">
    <property type="entry name" value="Adenine nucleotide alpha hydrolases-like"/>
    <property type="match status" value="1"/>
</dbReference>
<dbReference type="PANTHER" id="PTHR23090">
    <property type="entry name" value="NH 3 /GLUTAMINE-DEPENDENT NAD + SYNTHETASE"/>
    <property type="match status" value="1"/>
</dbReference>
<keyword evidence="6 7" id="KW-0520">NAD</keyword>
<comment type="catalytic activity">
    <reaction evidence="7 8">
        <text>deamido-NAD(+) + L-glutamine + ATP + H2O = L-glutamate + AMP + diphosphate + NAD(+) + H(+)</text>
        <dbReference type="Rhea" id="RHEA:24384"/>
        <dbReference type="ChEBI" id="CHEBI:15377"/>
        <dbReference type="ChEBI" id="CHEBI:15378"/>
        <dbReference type="ChEBI" id="CHEBI:29985"/>
        <dbReference type="ChEBI" id="CHEBI:30616"/>
        <dbReference type="ChEBI" id="CHEBI:33019"/>
        <dbReference type="ChEBI" id="CHEBI:57540"/>
        <dbReference type="ChEBI" id="CHEBI:58359"/>
        <dbReference type="ChEBI" id="CHEBI:58437"/>
        <dbReference type="ChEBI" id="CHEBI:456215"/>
        <dbReference type="EC" id="6.3.5.1"/>
    </reaction>
</comment>
<dbReference type="NCBIfam" id="TIGR00552">
    <property type="entry name" value="nadE"/>
    <property type="match status" value="1"/>
</dbReference>
<accession>A0A1L6MV25</accession>
<dbReference type="InterPro" id="IPR036526">
    <property type="entry name" value="C-N_Hydrolase_sf"/>
</dbReference>
<comment type="function">
    <text evidence="7">Catalyzes the ATP-dependent amidation of deamido-NAD to form NAD. Uses L-glutamine as a nitrogen source.</text>
</comment>
<dbReference type="SUPFAM" id="SSF56317">
    <property type="entry name" value="Carbon-nitrogen hydrolase"/>
    <property type="match status" value="1"/>
</dbReference>
<keyword evidence="4 7" id="KW-0547">Nucleotide-binding</keyword>
<feature type="binding site" evidence="7">
    <location>
        <begin position="358"/>
        <end position="365"/>
    </location>
    <ligand>
        <name>ATP</name>
        <dbReference type="ChEBI" id="CHEBI:30616"/>
    </ligand>
</feature>
<dbReference type="Pfam" id="PF00795">
    <property type="entry name" value="CN_hydrolase"/>
    <property type="match status" value="1"/>
</dbReference>
<organism evidence="11 12">
    <name type="scientific">Pajaroellobacter abortibovis</name>
    <dbReference type="NCBI Taxonomy" id="1882918"/>
    <lineage>
        <taxon>Bacteria</taxon>
        <taxon>Pseudomonadati</taxon>
        <taxon>Myxococcota</taxon>
        <taxon>Polyangia</taxon>
        <taxon>Polyangiales</taxon>
        <taxon>Polyangiaceae</taxon>
    </lineage>
</organism>
<dbReference type="OrthoDB" id="9799210at2"/>
<dbReference type="GO" id="GO:0008795">
    <property type="term" value="F:NAD+ synthase activity"/>
    <property type="evidence" value="ECO:0007669"/>
    <property type="project" value="UniProtKB-UniRule"/>
</dbReference>
<comment type="caution">
    <text evidence="7">Lacks conserved residue(s) required for the propagation of feature annotation.</text>
</comment>
<dbReference type="GO" id="GO:0005737">
    <property type="term" value="C:cytoplasm"/>
    <property type="evidence" value="ECO:0007669"/>
    <property type="project" value="InterPro"/>
</dbReference>
<dbReference type="Gene3D" id="3.60.110.10">
    <property type="entry name" value="Carbon-nitrogen hydrolase"/>
    <property type="match status" value="1"/>
</dbReference>
<evidence type="ECO:0000256" key="7">
    <source>
        <dbReference type="HAMAP-Rule" id="MF_02090"/>
    </source>
</evidence>
<evidence type="ECO:0000259" key="10">
    <source>
        <dbReference type="PROSITE" id="PS50263"/>
    </source>
</evidence>
<evidence type="ECO:0000256" key="1">
    <source>
        <dbReference type="ARBA" id="ARBA00005188"/>
    </source>
</evidence>
<evidence type="ECO:0000313" key="11">
    <source>
        <dbReference type="EMBL" id="APR99372.1"/>
    </source>
</evidence>
<dbReference type="PANTHER" id="PTHR23090:SF9">
    <property type="entry name" value="GLUTAMINE-DEPENDENT NAD(+) SYNTHETASE"/>
    <property type="match status" value="1"/>
</dbReference>
<feature type="binding site" evidence="7">
    <location>
        <position position="458"/>
    </location>
    <ligand>
        <name>deamido-NAD(+)</name>
        <dbReference type="ChEBI" id="CHEBI:58437"/>
        <note>ligand shared between two neighboring subunits</note>
    </ligand>
</feature>
<dbReference type="GO" id="GO:0003952">
    <property type="term" value="F:NAD+ synthase (glutamine-hydrolyzing) activity"/>
    <property type="evidence" value="ECO:0007669"/>
    <property type="project" value="UniProtKB-UniRule"/>
</dbReference>
<dbReference type="InterPro" id="IPR014445">
    <property type="entry name" value="Gln-dep_NAD_synthase"/>
</dbReference>
<evidence type="ECO:0000256" key="3">
    <source>
        <dbReference type="ARBA" id="ARBA00022598"/>
    </source>
</evidence>
<gene>
    <name evidence="7" type="primary">nadE</name>
    <name evidence="11" type="ORF">BCY86_00765</name>
</gene>
<feature type="binding site" evidence="7">
    <location>
        <position position="487"/>
    </location>
    <ligand>
        <name>deamido-NAD(+)</name>
        <dbReference type="ChEBI" id="CHEBI:58437"/>
        <note>ligand shared between two neighboring subunits</note>
    </ligand>
</feature>
<dbReference type="CDD" id="cd07570">
    <property type="entry name" value="GAT_Gln-NAD-synth"/>
    <property type="match status" value="1"/>
</dbReference>
<feature type="active site" description="Proton acceptor; for glutaminase activity" evidence="7">
    <location>
        <position position="44"/>
    </location>
</feature>
<evidence type="ECO:0000256" key="5">
    <source>
        <dbReference type="ARBA" id="ARBA00022840"/>
    </source>
</evidence>
<sequence>MKLVRLAVANVNTTVGAVRSNVDRVVELARKAVAQEADLVAFPEQVIGGYSPEDLVQWRGFIEAQWEGLLRLAALTSDLPLALVVGVSVAHEEFLYNTAVFLRQGVLWGLVPKEKLPGYHVFYEPRMWTPGRPGLLTRVRGVPCGDLLFEGDFGLLALELCEDIWSSEGPLRRRCYEGAEIVVNLSASPYRIGIADARRELLAVRSRDYYTTIVYTNGVGANDGLILDGGGYVCQNGRVVLEVPRFQEGVHSVTVDLESSRRLRHQNTVWRLDREQARLRDASLLPHRIQVKEIEGMQSGRKHAYPFPSHRHFFLPPWISEKRKDARQEFCEELLDALTLGLGDYFEKNSSFRQIGVALSGGRDSLFCLILVRRYIDKRYASWSQKERDKKAQEIVKAFFMPSTYSGEVSKLVAITASEELRIPLVVLPIDQARQLELQAVQRMLQPEEQLPSFVSQNIQARIRAMRMWNWANAVGGLFIQTSNMSEKAVGYTTIGGDMEGSLSLIANIPKTLVNYLLIYLQETSSLVCIQQVLSIPPSAELDIGQEDEKDLMPFSILDACLALYGREKMSASEVVQVLEEMFPEHTQETLTGWINQFISLFTGSIYKWVQAPLSLHVNDFDLDRERTLQLPVVQKKEWKTSEGYEQGMGVRWL</sequence>
<evidence type="ECO:0000313" key="12">
    <source>
        <dbReference type="Proteomes" id="UP000185544"/>
    </source>
</evidence>
<feature type="active site" description="Nucleophile; for glutaminase activity" evidence="7">
    <location>
        <position position="161"/>
    </location>
</feature>
<evidence type="ECO:0000256" key="4">
    <source>
        <dbReference type="ARBA" id="ARBA00022741"/>
    </source>
</evidence>
<comment type="pathway">
    <text evidence="1 7 8">Cofactor biosynthesis; NAD(+) biosynthesis; NAD(+) from deamido-NAD(+) (L-Gln route): step 1/1.</text>
</comment>
<dbReference type="Proteomes" id="UP000185544">
    <property type="component" value="Chromosome"/>
</dbReference>
<dbReference type="STRING" id="1882918.BCY86_00765"/>
<dbReference type="GO" id="GO:0009435">
    <property type="term" value="P:NAD+ biosynthetic process"/>
    <property type="evidence" value="ECO:0007669"/>
    <property type="project" value="UniProtKB-UniRule"/>
</dbReference>
<proteinExistence type="inferred from homology"/>
<feature type="domain" description="CN hydrolase" evidence="10">
    <location>
        <begin position="4"/>
        <end position="257"/>
    </location>
</feature>
<comment type="similarity">
    <text evidence="2 7 8">In the C-terminal section; belongs to the NAD synthetase family.</text>
</comment>
<evidence type="ECO:0000256" key="8">
    <source>
        <dbReference type="PIRNR" id="PIRNR006630"/>
    </source>
</evidence>
<dbReference type="UniPathway" id="UPA00253">
    <property type="reaction ID" value="UER00334"/>
</dbReference>
<feature type="binding site" evidence="7">
    <location>
        <position position="482"/>
    </location>
    <ligand>
        <name>ATP</name>
        <dbReference type="ChEBI" id="CHEBI:30616"/>
    </ligand>
</feature>
<comment type="similarity">
    <text evidence="9">Belongs to the NAD synthetase family.</text>
</comment>
<keyword evidence="3 7" id="KW-0436">Ligase</keyword>
<dbReference type="GO" id="GO:0005524">
    <property type="term" value="F:ATP binding"/>
    <property type="evidence" value="ECO:0007669"/>
    <property type="project" value="UniProtKB-UniRule"/>
</dbReference>
<keyword evidence="12" id="KW-1185">Reference proteome</keyword>
<dbReference type="InterPro" id="IPR003010">
    <property type="entry name" value="C-N_Hydrolase"/>
</dbReference>
<name>A0A1L6MV25_9BACT</name>
<feature type="binding site" evidence="7">
    <location>
        <position position="119"/>
    </location>
    <ligand>
        <name>L-glutamine</name>
        <dbReference type="ChEBI" id="CHEBI:58359"/>
    </ligand>
</feature>
<dbReference type="KEGG" id="pabo:BCY86_00765"/>
<dbReference type="PIRSF" id="PIRSF006630">
    <property type="entry name" value="NADS_GAT"/>
    <property type="match status" value="1"/>
</dbReference>
<dbReference type="EC" id="6.3.5.1" evidence="7 8"/>
<dbReference type="InterPro" id="IPR022310">
    <property type="entry name" value="NAD/GMP_synthase"/>
</dbReference>
<dbReference type="Pfam" id="PF02540">
    <property type="entry name" value="NAD_synthase"/>
    <property type="match status" value="1"/>
</dbReference>
<evidence type="ECO:0000256" key="2">
    <source>
        <dbReference type="ARBA" id="ARBA00007145"/>
    </source>
</evidence>
<keyword evidence="5 7" id="KW-0067">ATP-binding</keyword>
<feature type="active site" description="For glutaminase activity" evidence="7">
    <location>
        <position position="113"/>
    </location>
</feature>
<feature type="binding site" evidence="7">
    <location>
        <position position="608"/>
    </location>
    <ligand>
        <name>deamido-NAD(+)</name>
        <dbReference type="ChEBI" id="CHEBI:58437"/>
        <note>ligand shared between two neighboring subunits</note>
    </ligand>
</feature>
<dbReference type="RefSeq" id="WP_075276007.1">
    <property type="nucleotide sequence ID" value="NZ_CP016908.1"/>
</dbReference>
<evidence type="ECO:0000256" key="6">
    <source>
        <dbReference type="ARBA" id="ARBA00023027"/>
    </source>
</evidence>
<dbReference type="CDD" id="cd00553">
    <property type="entry name" value="NAD_synthase"/>
    <property type="match status" value="1"/>
</dbReference>
<dbReference type="Gene3D" id="3.40.50.620">
    <property type="entry name" value="HUPs"/>
    <property type="match status" value="1"/>
</dbReference>
<dbReference type="GO" id="GO:0004359">
    <property type="term" value="F:glutaminase activity"/>
    <property type="evidence" value="ECO:0007669"/>
    <property type="project" value="InterPro"/>
</dbReference>
<reference evidence="11 12" key="1">
    <citation type="submission" date="2016-08" db="EMBL/GenBank/DDBJ databases">
        <title>Identification and validation of antigenic proteins from Pajaroellobacter abortibovis using de-novo genome sequence assembly and reverse vaccinology.</title>
        <authorList>
            <person name="Welly B.T."/>
            <person name="Miller M.R."/>
            <person name="Stott J.L."/>
            <person name="Blanchard M.T."/>
            <person name="Islas-Trejo A.D."/>
            <person name="O'Rourke S.M."/>
            <person name="Young A.E."/>
            <person name="Medrano J.F."/>
            <person name="Van Eenennaam A.L."/>
        </authorList>
    </citation>
    <scope>NUCLEOTIDE SEQUENCE [LARGE SCALE GENOMIC DNA]</scope>
    <source>
        <strain evidence="11 12">BTF92-0548A/99-0131</strain>
    </source>
</reference>
<protein>
    <recommendedName>
        <fullName evidence="7 8">Glutamine-dependent NAD(+) synthetase</fullName>
        <ecNumber evidence="7 8">6.3.5.1</ecNumber>
    </recommendedName>
    <alternativeName>
        <fullName evidence="7 8">NAD(+) synthase [glutamine-hydrolyzing]</fullName>
    </alternativeName>
</protein>
<evidence type="ECO:0000256" key="9">
    <source>
        <dbReference type="RuleBase" id="RU003811"/>
    </source>
</evidence>
<dbReference type="EMBL" id="CP016908">
    <property type="protein sequence ID" value="APR99372.1"/>
    <property type="molecule type" value="Genomic_DNA"/>
</dbReference>
<dbReference type="HAMAP" id="MF_02090">
    <property type="entry name" value="NadE_glutamine_dep"/>
    <property type="match status" value="1"/>
</dbReference>
<dbReference type="InterPro" id="IPR003694">
    <property type="entry name" value="NAD_synthase"/>
</dbReference>